<evidence type="ECO:0000256" key="1">
    <source>
        <dbReference type="ARBA" id="ARBA00004141"/>
    </source>
</evidence>
<dbReference type="InterPro" id="IPR055299">
    <property type="entry name" value="TIMMDC1"/>
</dbReference>
<evidence type="ECO:0000256" key="6">
    <source>
        <dbReference type="ARBA" id="ARBA00040778"/>
    </source>
</evidence>
<comment type="subcellular location">
    <subcellularLocation>
        <location evidence="1">Membrane</location>
        <topology evidence="1">Multi-pass membrane protein</topology>
    </subcellularLocation>
</comment>
<evidence type="ECO:0000256" key="4">
    <source>
        <dbReference type="ARBA" id="ARBA00022989"/>
    </source>
</evidence>
<dbReference type="Pfam" id="PF02466">
    <property type="entry name" value="Tim17"/>
    <property type="match status" value="1"/>
</dbReference>
<dbReference type="GO" id="GO:0016020">
    <property type="term" value="C:membrane"/>
    <property type="evidence" value="ECO:0007669"/>
    <property type="project" value="UniProtKB-SubCell"/>
</dbReference>
<name>A0A7M7SYT9_STRPU</name>
<dbReference type="RefSeq" id="XP_030841243.1">
    <property type="nucleotide sequence ID" value="XM_030985383.1"/>
</dbReference>
<comment type="similarity">
    <text evidence="2">Belongs to the Tim17/Tim22/Tim23 family.</text>
</comment>
<keyword evidence="11" id="KW-1185">Reference proteome</keyword>
<feature type="region of interest" description="Disordered" evidence="8">
    <location>
        <begin position="88"/>
        <end position="113"/>
    </location>
</feature>
<evidence type="ECO:0000256" key="8">
    <source>
        <dbReference type="SAM" id="MobiDB-lite"/>
    </source>
</evidence>
<evidence type="ECO:0000256" key="7">
    <source>
        <dbReference type="ARBA" id="ARBA00041344"/>
    </source>
</evidence>
<dbReference type="AlphaFoldDB" id="A0A7M7SYT9"/>
<dbReference type="OrthoDB" id="5826189at2759"/>
<dbReference type="RefSeq" id="XP_030841251.1">
    <property type="nucleotide sequence ID" value="XM_030985391.1"/>
</dbReference>
<dbReference type="KEGG" id="spu:115917924"/>
<keyword evidence="4 9" id="KW-1133">Transmembrane helix</keyword>
<reference evidence="11" key="1">
    <citation type="submission" date="2015-02" db="EMBL/GenBank/DDBJ databases">
        <title>Genome sequencing for Strongylocentrotus purpuratus.</title>
        <authorList>
            <person name="Murali S."/>
            <person name="Liu Y."/>
            <person name="Vee V."/>
            <person name="English A."/>
            <person name="Wang M."/>
            <person name="Skinner E."/>
            <person name="Han Y."/>
            <person name="Muzny D.M."/>
            <person name="Worley K.C."/>
            <person name="Gibbs R.A."/>
        </authorList>
    </citation>
    <scope>NUCLEOTIDE SEQUENCE</scope>
</reference>
<evidence type="ECO:0000256" key="3">
    <source>
        <dbReference type="ARBA" id="ARBA00022692"/>
    </source>
</evidence>
<dbReference type="Proteomes" id="UP000007110">
    <property type="component" value="Unassembled WGS sequence"/>
</dbReference>
<dbReference type="EnsemblMetazoa" id="XM_030985391">
    <property type="protein sequence ID" value="XP_030841251"/>
    <property type="gene ID" value="LOC115917924"/>
</dbReference>
<reference evidence="10" key="2">
    <citation type="submission" date="2021-01" db="UniProtKB">
        <authorList>
            <consortium name="EnsemblMetazoa"/>
        </authorList>
    </citation>
    <scope>IDENTIFICATION</scope>
</reference>
<dbReference type="GeneID" id="115917924"/>
<dbReference type="FunCoup" id="A0A7M7SYT9">
    <property type="interactions" value="752"/>
</dbReference>
<feature type="transmembrane region" description="Helical" evidence="9">
    <location>
        <begin position="256"/>
        <end position="277"/>
    </location>
</feature>
<dbReference type="GO" id="GO:0032981">
    <property type="term" value="P:mitochondrial respiratory chain complex I assembly"/>
    <property type="evidence" value="ECO:0007669"/>
    <property type="project" value="InterPro"/>
</dbReference>
<dbReference type="OMA" id="MIAQKFA"/>
<dbReference type="GO" id="GO:0005739">
    <property type="term" value="C:mitochondrion"/>
    <property type="evidence" value="ECO:0000318"/>
    <property type="project" value="GO_Central"/>
</dbReference>
<evidence type="ECO:0000256" key="5">
    <source>
        <dbReference type="ARBA" id="ARBA00023136"/>
    </source>
</evidence>
<feature type="transmembrane region" description="Helical" evidence="9">
    <location>
        <begin position="206"/>
        <end position="227"/>
    </location>
</feature>
<evidence type="ECO:0000313" key="10">
    <source>
        <dbReference type="EnsemblMetazoa" id="XP_030841251"/>
    </source>
</evidence>
<accession>A0A7M7SYT9</accession>
<dbReference type="PANTHER" id="PTHR13002">
    <property type="entry name" value="C3ORF1 PROTEIN-RELATED"/>
    <property type="match status" value="1"/>
</dbReference>
<feature type="transmembrane region" description="Helical" evidence="9">
    <location>
        <begin position="142"/>
        <end position="162"/>
    </location>
</feature>
<evidence type="ECO:0000313" key="11">
    <source>
        <dbReference type="Proteomes" id="UP000007110"/>
    </source>
</evidence>
<protein>
    <recommendedName>
        <fullName evidence="6">Complex I assembly factor TIMMDC1, mitochondrial</fullName>
    </recommendedName>
    <alternativeName>
        <fullName evidence="7">Translocase of inner mitochondrial membrane domain-containing protein 1</fullName>
    </alternativeName>
</protein>
<dbReference type="EnsemblMetazoa" id="XM_030985383">
    <property type="protein sequence ID" value="XP_030841243"/>
    <property type="gene ID" value="LOC115917924"/>
</dbReference>
<dbReference type="PANTHER" id="PTHR13002:SF1">
    <property type="entry name" value="COMPLEX I ASSEMBLY FACTOR TIMMDC1, MITOCHONDRIAL"/>
    <property type="match status" value="1"/>
</dbReference>
<dbReference type="InParanoid" id="A0A7M7SYT9"/>
<evidence type="ECO:0000256" key="2">
    <source>
        <dbReference type="ARBA" id="ARBA00008444"/>
    </source>
</evidence>
<evidence type="ECO:0000256" key="9">
    <source>
        <dbReference type="SAM" id="Phobius"/>
    </source>
</evidence>
<sequence length="346" mass="37729">MPCPSHDMVDASKSGESIAGIQQHPKSCQAASNGKGDILRVTPGGYQDLKCSVPSRQTLFGRLEHCLHKVAISRIALLPTVHASSVQSVDNTKDGVGNSSLAEGDADSSVTMVTEDADPGSGWLRLKEAYFVNNEDGLSRELYEVIMMFLLGGMLGFAYGGFPASRFARQRYIQNSQASLYSSKLEATGSSYNAASRGMIRYGYRWGWRTAVLAGSYHGISMSLAVYRNKQDMISYTVAGVSTGALYRISLGLRGMIGGAFVGGLLGIPCGALLLGFQHVMGETFIEKHRRMRAELQAERLQERSLRMSVTPQMIEMMEESIQRSEQLLREKKQVELTSSTSVPSS</sequence>
<organism evidence="10 11">
    <name type="scientific">Strongylocentrotus purpuratus</name>
    <name type="common">Purple sea urchin</name>
    <dbReference type="NCBI Taxonomy" id="7668"/>
    <lineage>
        <taxon>Eukaryota</taxon>
        <taxon>Metazoa</taxon>
        <taxon>Echinodermata</taxon>
        <taxon>Eleutherozoa</taxon>
        <taxon>Echinozoa</taxon>
        <taxon>Echinoidea</taxon>
        <taxon>Euechinoidea</taxon>
        <taxon>Echinacea</taxon>
        <taxon>Camarodonta</taxon>
        <taxon>Echinidea</taxon>
        <taxon>Strongylocentrotidae</taxon>
        <taxon>Strongylocentrotus</taxon>
    </lineage>
</organism>
<proteinExistence type="inferred from homology"/>
<keyword evidence="3 9" id="KW-0812">Transmembrane</keyword>
<keyword evidence="5 9" id="KW-0472">Membrane</keyword>